<dbReference type="InterPro" id="IPR015943">
    <property type="entry name" value="WD40/YVTN_repeat-like_dom_sf"/>
</dbReference>
<dbReference type="AlphaFoldDB" id="A0A0F9V7G9"/>
<protein>
    <recommendedName>
        <fullName evidence="6">PilY1 beta-propeller domain-containing protein</fullName>
    </recommendedName>
</protein>
<evidence type="ECO:0000256" key="5">
    <source>
        <dbReference type="ARBA" id="ARBA00023263"/>
    </source>
</evidence>
<gene>
    <name evidence="7" type="ORF">LCGC14_0518600</name>
</gene>
<evidence type="ECO:0000256" key="4">
    <source>
        <dbReference type="ARBA" id="ARBA00022837"/>
    </source>
</evidence>
<comment type="subcellular location">
    <subcellularLocation>
        <location evidence="1">Fimbrium</location>
    </subcellularLocation>
</comment>
<dbReference type="GO" id="GO:0009289">
    <property type="term" value="C:pilus"/>
    <property type="evidence" value="ECO:0007669"/>
    <property type="project" value="UniProtKB-SubCell"/>
</dbReference>
<evidence type="ECO:0000259" key="6">
    <source>
        <dbReference type="Pfam" id="PF05567"/>
    </source>
</evidence>
<dbReference type="Pfam" id="PF13517">
    <property type="entry name" value="FG-GAP_3"/>
    <property type="match status" value="1"/>
</dbReference>
<accession>A0A0F9V7G9</accession>
<comment type="caution">
    <text evidence="7">The sequence shown here is derived from an EMBL/GenBank/DDBJ whole genome shotgun (WGS) entry which is preliminary data.</text>
</comment>
<feature type="domain" description="PilY1 beta-propeller" evidence="6">
    <location>
        <begin position="710"/>
        <end position="981"/>
    </location>
</feature>
<keyword evidence="2" id="KW-0479">Metal-binding</keyword>
<evidence type="ECO:0000256" key="1">
    <source>
        <dbReference type="ARBA" id="ARBA00004561"/>
    </source>
</evidence>
<organism evidence="7">
    <name type="scientific">marine sediment metagenome</name>
    <dbReference type="NCBI Taxonomy" id="412755"/>
    <lineage>
        <taxon>unclassified sequences</taxon>
        <taxon>metagenomes</taxon>
        <taxon>ecological metagenomes</taxon>
    </lineage>
</organism>
<keyword evidence="3" id="KW-0732">Signal</keyword>
<evidence type="ECO:0000313" key="7">
    <source>
        <dbReference type="EMBL" id="KKN61783.1"/>
    </source>
</evidence>
<dbReference type="InterPro" id="IPR013517">
    <property type="entry name" value="FG-GAP"/>
</dbReference>
<dbReference type="Gene3D" id="2.130.10.10">
    <property type="entry name" value="YVTN repeat-like/Quinoprotein amine dehydrogenase"/>
    <property type="match status" value="1"/>
</dbReference>
<dbReference type="PANTHER" id="PTHR46580">
    <property type="entry name" value="SENSOR KINASE-RELATED"/>
    <property type="match status" value="1"/>
</dbReference>
<dbReference type="PANTHER" id="PTHR46580:SF4">
    <property type="entry name" value="ATP_GTP-BINDING PROTEIN"/>
    <property type="match status" value="1"/>
</dbReference>
<dbReference type="InterPro" id="IPR028994">
    <property type="entry name" value="Integrin_alpha_N"/>
</dbReference>
<dbReference type="EMBL" id="LAZR01000646">
    <property type="protein sequence ID" value="KKN61783.1"/>
    <property type="molecule type" value="Genomic_DNA"/>
</dbReference>
<dbReference type="InterPro" id="IPR011047">
    <property type="entry name" value="Quinoprotein_ADH-like_sf"/>
</dbReference>
<reference evidence="7" key="1">
    <citation type="journal article" date="2015" name="Nature">
        <title>Complex archaea that bridge the gap between prokaryotes and eukaryotes.</title>
        <authorList>
            <person name="Spang A."/>
            <person name="Saw J.H."/>
            <person name="Jorgensen S.L."/>
            <person name="Zaremba-Niedzwiedzka K."/>
            <person name="Martijn J."/>
            <person name="Lind A.E."/>
            <person name="van Eijk R."/>
            <person name="Schleper C."/>
            <person name="Guy L."/>
            <person name="Ettema T.J."/>
        </authorList>
    </citation>
    <scope>NUCLEOTIDE SEQUENCE</scope>
</reference>
<dbReference type="Pfam" id="PF05567">
    <property type="entry name" value="T4P_PilY1"/>
    <property type="match status" value="1"/>
</dbReference>
<keyword evidence="5" id="KW-0281">Fimbrium</keyword>
<dbReference type="Gene3D" id="2.130.10.130">
    <property type="entry name" value="Integrin alpha, N-terminal"/>
    <property type="match status" value="1"/>
</dbReference>
<evidence type="ECO:0000256" key="2">
    <source>
        <dbReference type="ARBA" id="ARBA00022723"/>
    </source>
</evidence>
<name>A0A0F9V7G9_9ZZZZ</name>
<dbReference type="GO" id="GO:0046872">
    <property type="term" value="F:metal ion binding"/>
    <property type="evidence" value="ECO:0007669"/>
    <property type="project" value="UniProtKB-KW"/>
</dbReference>
<keyword evidence="4" id="KW-0106">Calcium</keyword>
<dbReference type="SUPFAM" id="SSF69318">
    <property type="entry name" value="Integrin alpha N-terminal domain"/>
    <property type="match status" value="1"/>
</dbReference>
<dbReference type="SUPFAM" id="SSF50998">
    <property type="entry name" value="Quinoprotein alcohol dehydrogenase-like"/>
    <property type="match status" value="1"/>
</dbReference>
<evidence type="ECO:0000256" key="3">
    <source>
        <dbReference type="ARBA" id="ARBA00022729"/>
    </source>
</evidence>
<sequence length="1194" mass="132522">MIKKKKTTVLFLPLFILICFFVIKFWAQEECVEYLGGIFTENFNTEDYKDIDNTSVAYWPSGPISLNWLGGNLEITSPTGMGSEIYVCDAGDFDGDGYPDLIGLDIGNDDRLILMRNKFEDLDMDGIDDDGLIFEIDPTEVYETGLAVGPASITVADYNNDGLLDFFFYKNDDDDAVYDQFVAAIYINVGTATDPDFNPHNQSPNLDFTNRFMSDGIYCRWAADHLTSVDIDQDGDIDVLVISQDQIFLVRNPGAANFHINNWDISELNYDLSPGFTIGMQGSSIDAGDLDKDGDIDIVAGSVEDYPYLAFYENDGTGYFTRHEIPIPNPDCTGTDTTNIEDFNQDGWLDIMCANDRWRAGNDARMWMFENKGLQEGGGLPLNLEWVCFNDCLPITPFPHDVDMGVSVDFDQDGDIDLIFADANDSGDYYLIINELANVYTTYGEAWSTDLSPELDPELYAITKVEISNLKMRTRGKSRDGLKVEFYVSNNDGRNWELFQSFEANDIKNYTNLPIHTFNHFGSKLKWKAILSAPEDVIEGFSGASFDTPLIDEIQMEYIHVDKREYSRTSVVVTNVDDGGQEKKYLLASTFYFPSWEGHLRAYDLSGMTPESTSYSVLRTVSRPDLSESSGREIVPSGVEVVWDVGELLDARSAASRTVYTATPVDSVLSRLDFTASSVGTLGPILQDVNNDNEGLIDYVRGEGRDWKLGDSNHSNPVVVGPPDGTAAIMGDGYQDFLNTWVDRRKVVYVGANDGMIHCFDILTGEELWGFIPYNLLPKLKNMWAVDAATGERYFSRDIYVDGSPMVADVYIDANGDASQEWTTILISGQGSGNGSALAGGTNYYFALDITDPDNPQPLWEFTHDFLGETWSIPVVGKIRKNGEDAWLAFMGSGYDNVPSDTVGNVFYAVDAETGEYFWGFYAGEEDTTAGLGWNIPNTIPGSPSIIDIDQDGHADRVYVADLDGRVWKVDVSIEYQDPTSWEAVVIYEDSNNYPIISKPAVWMNYVTGGTIPRLFFGTGGDDRAPSDADYSFIALKDAPTPEVEWYLGNDSILNLPAEKDVGDFISGDRVWADPKVADYIVYFSTLTGSIESVDPCESIVGVGKLYARFVQTVAGSMIGGTAFVTASGPQESIALAIKTRAAVTFGEGERAADGTRKREVYIQEYDSTIQKLEQAIGALLKIRSWREIFRVIR</sequence>
<dbReference type="InterPro" id="IPR008707">
    <property type="entry name" value="B-propeller_PilY1"/>
</dbReference>
<proteinExistence type="predicted"/>